<sequence length="151" mass="17572">MTPGQLPVYHKGEWRNAEEFITPLDTEVQKVLSETGYDLTRCLDFVCKNIRYELHFRDFFRFPCETLRAKAGDCRDSTLVFVSLAQNFDPDVWAVLGTYWIFPHAWGVKGNVIYETNYTSAQPAPDPENYWPFCMFTDQEVIELWPDALSA</sequence>
<comment type="caution">
    <text evidence="1">The sequence shown here is derived from an EMBL/GenBank/DDBJ whole genome shotgun (WGS) entry which is preliminary data.</text>
</comment>
<dbReference type="InterPro" id="IPR038765">
    <property type="entry name" value="Papain-like_cys_pep_sf"/>
</dbReference>
<proteinExistence type="predicted"/>
<accession>X1MMH5</accession>
<dbReference type="SUPFAM" id="SSF54001">
    <property type="entry name" value="Cysteine proteinases"/>
    <property type="match status" value="1"/>
</dbReference>
<reference evidence="1" key="1">
    <citation type="journal article" date="2014" name="Front. Microbiol.">
        <title>High frequency of phylogenetically diverse reductive dehalogenase-homologous genes in deep subseafloor sedimentary metagenomes.</title>
        <authorList>
            <person name="Kawai M."/>
            <person name="Futagami T."/>
            <person name="Toyoda A."/>
            <person name="Takaki Y."/>
            <person name="Nishi S."/>
            <person name="Hori S."/>
            <person name="Arai W."/>
            <person name="Tsubouchi T."/>
            <person name="Morono Y."/>
            <person name="Uchiyama I."/>
            <person name="Ito T."/>
            <person name="Fujiyama A."/>
            <person name="Inagaki F."/>
            <person name="Takami H."/>
        </authorList>
    </citation>
    <scope>NUCLEOTIDE SEQUENCE</scope>
    <source>
        <strain evidence="1">Expedition CK06-06</strain>
    </source>
</reference>
<dbReference type="AlphaFoldDB" id="X1MMH5"/>
<evidence type="ECO:0000313" key="1">
    <source>
        <dbReference type="EMBL" id="GAI32473.1"/>
    </source>
</evidence>
<organism evidence="1">
    <name type="scientific">marine sediment metagenome</name>
    <dbReference type="NCBI Taxonomy" id="412755"/>
    <lineage>
        <taxon>unclassified sequences</taxon>
        <taxon>metagenomes</taxon>
        <taxon>ecological metagenomes</taxon>
    </lineage>
</organism>
<gene>
    <name evidence="1" type="ORF">S06H3_27244</name>
</gene>
<dbReference type="EMBL" id="BARV01015791">
    <property type="protein sequence ID" value="GAI32473.1"/>
    <property type="molecule type" value="Genomic_DNA"/>
</dbReference>
<name>X1MMH5_9ZZZZ</name>
<protein>
    <recommendedName>
        <fullName evidence="2">Transglutaminase-like domain-containing protein</fullName>
    </recommendedName>
</protein>
<feature type="non-terminal residue" evidence="1">
    <location>
        <position position="151"/>
    </location>
</feature>
<evidence type="ECO:0008006" key="2">
    <source>
        <dbReference type="Google" id="ProtNLM"/>
    </source>
</evidence>